<dbReference type="STRING" id="1182543.W9WEY1"/>
<evidence type="ECO:0000313" key="5">
    <source>
        <dbReference type="Proteomes" id="UP000019471"/>
    </source>
</evidence>
<dbReference type="Pfam" id="PF00106">
    <property type="entry name" value="adh_short"/>
    <property type="match status" value="1"/>
</dbReference>
<dbReference type="PROSITE" id="PS00061">
    <property type="entry name" value="ADH_SHORT"/>
    <property type="match status" value="1"/>
</dbReference>
<gene>
    <name evidence="4" type="ORF">A1O5_11311</name>
</gene>
<dbReference type="SUPFAM" id="SSF51735">
    <property type="entry name" value="NAD(P)-binding Rossmann-fold domains"/>
    <property type="match status" value="1"/>
</dbReference>
<dbReference type="GeneID" id="19196000"/>
<organism evidence="4 5">
    <name type="scientific">Cladophialophora psammophila CBS 110553</name>
    <dbReference type="NCBI Taxonomy" id="1182543"/>
    <lineage>
        <taxon>Eukaryota</taxon>
        <taxon>Fungi</taxon>
        <taxon>Dikarya</taxon>
        <taxon>Ascomycota</taxon>
        <taxon>Pezizomycotina</taxon>
        <taxon>Eurotiomycetes</taxon>
        <taxon>Chaetothyriomycetidae</taxon>
        <taxon>Chaetothyriales</taxon>
        <taxon>Herpotrichiellaceae</taxon>
        <taxon>Cladophialophora</taxon>
    </lineage>
</organism>
<dbReference type="EMBL" id="AMGX01000025">
    <property type="protein sequence ID" value="EXJ63550.1"/>
    <property type="molecule type" value="Genomic_DNA"/>
</dbReference>
<name>W9WEY1_9EURO</name>
<comment type="caution">
    <text evidence="4">The sequence shown here is derived from an EMBL/GenBank/DDBJ whole genome shotgun (WGS) entry which is preliminary data.</text>
</comment>
<reference evidence="4 5" key="1">
    <citation type="submission" date="2013-03" db="EMBL/GenBank/DDBJ databases">
        <title>The Genome Sequence of Cladophialophora psammophila CBS 110553.</title>
        <authorList>
            <consortium name="The Broad Institute Genomics Platform"/>
            <person name="Cuomo C."/>
            <person name="de Hoog S."/>
            <person name="Gorbushina A."/>
            <person name="Walker B."/>
            <person name="Young S.K."/>
            <person name="Zeng Q."/>
            <person name="Gargeya S."/>
            <person name="Fitzgerald M."/>
            <person name="Haas B."/>
            <person name="Abouelleil A."/>
            <person name="Allen A.W."/>
            <person name="Alvarado L."/>
            <person name="Arachchi H.M."/>
            <person name="Berlin A.M."/>
            <person name="Chapman S.B."/>
            <person name="Gainer-Dewar J."/>
            <person name="Goldberg J."/>
            <person name="Griggs A."/>
            <person name="Gujja S."/>
            <person name="Hansen M."/>
            <person name="Howarth C."/>
            <person name="Imamovic A."/>
            <person name="Ireland A."/>
            <person name="Larimer J."/>
            <person name="McCowan C."/>
            <person name="Murphy C."/>
            <person name="Pearson M."/>
            <person name="Poon T.W."/>
            <person name="Priest M."/>
            <person name="Roberts A."/>
            <person name="Saif S."/>
            <person name="Shea T."/>
            <person name="Sisk P."/>
            <person name="Sykes S."/>
            <person name="Wortman J."/>
            <person name="Nusbaum C."/>
            <person name="Birren B."/>
        </authorList>
    </citation>
    <scope>NUCLEOTIDE SEQUENCE [LARGE SCALE GENOMIC DNA]</scope>
    <source>
        <strain evidence="4 5">CBS 110553</strain>
    </source>
</reference>
<dbReference type="PANTHER" id="PTHR24321:SF8">
    <property type="entry name" value="ESTRADIOL 17-BETA-DEHYDROGENASE 8-RELATED"/>
    <property type="match status" value="1"/>
</dbReference>
<keyword evidence="3" id="KW-0560">Oxidoreductase</keyword>
<dbReference type="AlphaFoldDB" id="W9WEY1"/>
<accession>W9WEY1</accession>
<dbReference type="CDD" id="cd05233">
    <property type="entry name" value="SDR_c"/>
    <property type="match status" value="1"/>
</dbReference>
<comment type="similarity">
    <text evidence="1">Belongs to the short-chain dehydrogenases/reductases (SDR) family.</text>
</comment>
<keyword evidence="5" id="KW-1185">Reference proteome</keyword>
<dbReference type="HOGENOM" id="CLU_010194_1_0_1"/>
<evidence type="ECO:0000256" key="1">
    <source>
        <dbReference type="ARBA" id="ARBA00006484"/>
    </source>
</evidence>
<proteinExistence type="inferred from homology"/>
<dbReference type="PANTHER" id="PTHR24321">
    <property type="entry name" value="DEHYDROGENASES, SHORT CHAIN"/>
    <property type="match status" value="1"/>
</dbReference>
<dbReference type="GO" id="GO:0016491">
    <property type="term" value="F:oxidoreductase activity"/>
    <property type="evidence" value="ECO:0007669"/>
    <property type="project" value="UniProtKB-KW"/>
</dbReference>
<dbReference type="InterPro" id="IPR002347">
    <property type="entry name" value="SDR_fam"/>
</dbReference>
<dbReference type="InterPro" id="IPR020904">
    <property type="entry name" value="Sc_DH/Rdtase_CS"/>
</dbReference>
<evidence type="ECO:0000256" key="2">
    <source>
        <dbReference type="ARBA" id="ARBA00022857"/>
    </source>
</evidence>
<dbReference type="InterPro" id="IPR036291">
    <property type="entry name" value="NAD(P)-bd_dom_sf"/>
</dbReference>
<protein>
    <recommendedName>
        <fullName evidence="6">3-oxoacyl-[acyl-carrier protein] reductase</fullName>
    </recommendedName>
</protein>
<evidence type="ECO:0000256" key="3">
    <source>
        <dbReference type="ARBA" id="ARBA00023002"/>
    </source>
</evidence>
<dbReference type="RefSeq" id="XP_007750073.1">
    <property type="nucleotide sequence ID" value="XM_007751883.1"/>
</dbReference>
<sequence length="305" mass="32607">MLGPDLLEGKVGLVTGAGTPYGIGRECVKKFAAAGAKAIYACDLNTSSISSLQEECKRAGYATIIEGRLLDVSNEEQTVAIVREITKIHGRFDFCIANAGFANYRNLNDTEMVHYDRQVNVMTRGVFLAIKYGSQAMMVTSDLKPQPGGTFVVTGSCAGFSGAYSDLPYAVAKTALHGMVSSGSAHLSSSNIRVNGVAPGFTKSSILTVSKDAENGEYKNDLDEDQLKENHMWFFERAGLLKSPEYFYNRLQDPSEIASVQLFLASDLSSCINGQMILADSGKTAAATGDACTGPIPPIKPLDLS</sequence>
<dbReference type="OrthoDB" id="414540at2759"/>
<evidence type="ECO:0008006" key="6">
    <source>
        <dbReference type="Google" id="ProtNLM"/>
    </source>
</evidence>
<dbReference type="Gene3D" id="3.40.50.720">
    <property type="entry name" value="NAD(P)-binding Rossmann-like Domain"/>
    <property type="match status" value="1"/>
</dbReference>
<dbReference type="PRINTS" id="PR00081">
    <property type="entry name" value="GDHRDH"/>
</dbReference>
<dbReference type="Proteomes" id="UP000019471">
    <property type="component" value="Unassembled WGS sequence"/>
</dbReference>
<dbReference type="eggNOG" id="KOG0725">
    <property type="taxonomic scope" value="Eukaryota"/>
</dbReference>
<evidence type="ECO:0000313" key="4">
    <source>
        <dbReference type="EMBL" id="EXJ63550.1"/>
    </source>
</evidence>
<keyword evidence="2" id="KW-0521">NADP</keyword>